<comment type="caution">
    <text evidence="1">The sequence shown here is derived from an EMBL/GenBank/DDBJ whole genome shotgun (WGS) entry which is preliminary data.</text>
</comment>
<name>A0A7Y8D484_PSEPU</name>
<gene>
    <name evidence="1" type="ORF">HX798_28375</name>
</gene>
<dbReference type="EMBL" id="JACARV010000127">
    <property type="protein sequence ID" value="NWC84170.1"/>
    <property type="molecule type" value="Genomic_DNA"/>
</dbReference>
<protein>
    <submittedName>
        <fullName evidence="1">Uncharacterized protein</fullName>
    </submittedName>
</protein>
<organism evidence="1 2">
    <name type="scientific">Pseudomonas putida</name>
    <name type="common">Arthrobacter siderocapsulatus</name>
    <dbReference type="NCBI Taxonomy" id="303"/>
    <lineage>
        <taxon>Bacteria</taxon>
        <taxon>Pseudomonadati</taxon>
        <taxon>Pseudomonadota</taxon>
        <taxon>Gammaproteobacteria</taxon>
        <taxon>Pseudomonadales</taxon>
        <taxon>Pseudomonadaceae</taxon>
        <taxon>Pseudomonas</taxon>
    </lineage>
</organism>
<proteinExistence type="predicted"/>
<dbReference type="AlphaFoldDB" id="A0A7Y8D484"/>
<dbReference type="Proteomes" id="UP000542695">
    <property type="component" value="Unassembled WGS sequence"/>
</dbReference>
<sequence length="91" mass="10007">MDAWEQGPQFTAEGLRISVLCAKGASPVMAVSAKAGRFYYAEKIQGGLAGALDPGHEWVTDFIERAKRKKVEQEDFLERSPIGLTRLLLAL</sequence>
<accession>A0A7Y8D484</accession>
<evidence type="ECO:0000313" key="1">
    <source>
        <dbReference type="EMBL" id="NWC84170.1"/>
    </source>
</evidence>
<evidence type="ECO:0000313" key="2">
    <source>
        <dbReference type="Proteomes" id="UP000542695"/>
    </source>
</evidence>
<dbReference type="RefSeq" id="WP_177011332.1">
    <property type="nucleotide sequence ID" value="NZ_JACARV010000127.1"/>
</dbReference>
<reference evidence="1 2" key="1">
    <citation type="submission" date="2020-04" db="EMBL/GenBank/DDBJ databases">
        <title>Molecular characterization of pseudomonads from Agaricus bisporus reveal novel blotch 2 pathogens in Western Europe.</title>
        <authorList>
            <person name="Taparia T."/>
            <person name="Krijger M."/>
            <person name="Haynes E."/>
            <person name="Elpinstone J.G."/>
            <person name="Noble R."/>
            <person name="Van Der Wolf J."/>
        </authorList>
    </citation>
    <scope>NUCLEOTIDE SEQUENCE [LARGE SCALE GENOMIC DNA]</scope>
    <source>
        <strain evidence="1 2">P7765</strain>
    </source>
</reference>